<evidence type="ECO:0000313" key="3">
    <source>
        <dbReference type="Proteomes" id="UP001161757"/>
    </source>
</evidence>
<sequence length="388" mass="42592">MTSLIFGTIWLGHKGFVKHKRDKQRQKNYERWEGLRDEYDEQRKITRESRSLDIQRTGSEYAADPDADRPILTLRDQQEANDARTGWRPQEAWDGPVSRRTSVEVIAGSGLRPVARHKTGSTWDEDLPPPPRVSRRNWDDYQASNQSGSLSRSGSVRVESHVASGTHTPRDERSRSRTPSAFSRTASPRPERSGPTTAAHHSRSVSAPVDLDLLQEAVEPIENPVPGGKMAELIEMGGTEPVQPQPTQPVHLTNSPPLVPYATGFPPPVSNPSSNPFVSQAAPVLQPLATGSVTQPPPIQPVDSQPPLSQTLSPITEGFTTSQPFSAPYSQPFSQPLAQSMAQPTMSPMSPTFPPTTSQAPSQPFAQPQSQPFGQASPGTMDEWWNRP</sequence>
<dbReference type="AlphaFoldDB" id="A0AAN6ESF6"/>
<feature type="compositionally biased region" description="Polar residues" evidence="1">
    <location>
        <begin position="177"/>
        <end position="186"/>
    </location>
</feature>
<accession>A0AAN6ESF6</accession>
<feature type="region of interest" description="Disordered" evidence="1">
    <location>
        <begin position="289"/>
        <end position="388"/>
    </location>
</feature>
<proteinExistence type="predicted"/>
<organism evidence="2 3">
    <name type="scientific">Exophiala dermatitidis</name>
    <name type="common">Black yeast-like fungus</name>
    <name type="synonym">Wangiella dermatitidis</name>
    <dbReference type="NCBI Taxonomy" id="5970"/>
    <lineage>
        <taxon>Eukaryota</taxon>
        <taxon>Fungi</taxon>
        <taxon>Dikarya</taxon>
        <taxon>Ascomycota</taxon>
        <taxon>Pezizomycotina</taxon>
        <taxon>Eurotiomycetes</taxon>
        <taxon>Chaetothyriomycetidae</taxon>
        <taxon>Chaetothyriales</taxon>
        <taxon>Herpotrichiellaceae</taxon>
        <taxon>Exophiala</taxon>
    </lineage>
</organism>
<reference evidence="2" key="1">
    <citation type="submission" date="2023-01" db="EMBL/GenBank/DDBJ databases">
        <title>Exophiala dermititidis isolated from Cystic Fibrosis Patient.</title>
        <authorList>
            <person name="Kurbessoian T."/>
            <person name="Crocker A."/>
            <person name="Murante D."/>
            <person name="Hogan D.A."/>
            <person name="Stajich J.E."/>
        </authorList>
    </citation>
    <scope>NUCLEOTIDE SEQUENCE</scope>
    <source>
        <strain evidence="2">Ex8</strain>
    </source>
</reference>
<evidence type="ECO:0000313" key="2">
    <source>
        <dbReference type="EMBL" id="KAJ8990741.1"/>
    </source>
</evidence>
<name>A0AAN6ESF6_EXODE</name>
<comment type="caution">
    <text evidence="2">The sequence shown here is derived from an EMBL/GenBank/DDBJ whole genome shotgun (WGS) entry which is preliminary data.</text>
</comment>
<dbReference type="Proteomes" id="UP001161757">
    <property type="component" value="Unassembled WGS sequence"/>
</dbReference>
<feature type="region of interest" description="Disordered" evidence="1">
    <location>
        <begin position="45"/>
        <end position="206"/>
    </location>
</feature>
<dbReference type="EMBL" id="JAJGCB010000010">
    <property type="protein sequence ID" value="KAJ8990741.1"/>
    <property type="molecule type" value="Genomic_DNA"/>
</dbReference>
<feature type="compositionally biased region" description="Low complexity" evidence="1">
    <location>
        <begin position="147"/>
        <end position="157"/>
    </location>
</feature>
<evidence type="ECO:0000256" key="1">
    <source>
        <dbReference type="SAM" id="MobiDB-lite"/>
    </source>
</evidence>
<gene>
    <name evidence="2" type="ORF">HRR80_005517</name>
</gene>
<feature type="compositionally biased region" description="Polar residues" evidence="1">
    <location>
        <begin position="308"/>
        <end position="343"/>
    </location>
</feature>
<protein>
    <submittedName>
        <fullName evidence="2">Uncharacterized protein</fullName>
    </submittedName>
</protein>
<feature type="compositionally biased region" description="Low complexity" evidence="1">
    <location>
        <begin position="344"/>
        <end position="379"/>
    </location>
</feature>